<dbReference type="RefSeq" id="XP_060440956.1">
    <property type="nucleotide sequence ID" value="XM_060591173.1"/>
</dbReference>
<gene>
    <name evidence="1" type="ORF">BDP81DRAFT_436838</name>
</gene>
<proteinExistence type="predicted"/>
<dbReference type="GeneID" id="85476035"/>
<dbReference type="AlphaFoldDB" id="A0AAJ0EAV0"/>
<comment type="caution">
    <text evidence="1">The sequence shown here is derived from an EMBL/GenBank/DDBJ whole genome shotgun (WGS) entry which is preliminary data.</text>
</comment>
<protein>
    <submittedName>
        <fullName evidence="1">Uncharacterized protein</fullName>
    </submittedName>
</protein>
<evidence type="ECO:0000313" key="2">
    <source>
        <dbReference type="Proteomes" id="UP001243989"/>
    </source>
</evidence>
<dbReference type="EMBL" id="JAHMHQ010000022">
    <property type="protein sequence ID" value="KAK1624961.1"/>
    <property type="molecule type" value="Genomic_DNA"/>
</dbReference>
<dbReference type="Proteomes" id="UP001243989">
    <property type="component" value="Unassembled WGS sequence"/>
</dbReference>
<sequence length="174" mass="19595">MPRIQWHFLQPYHPGKTGQSFLAPCLTVARSKYFLQCLIKRLRSAGHDARRNGITVSITSQCQSELRGSQSRCEIRSIPRIFFPRCALVHREEHCLASDLPLYAWVSHFRSSDEAPSAPAEHSLTDNPFLYLPMTQIGDGDGRSIYGRPDSVARCTDGRSQSCRDPAFEAVDQS</sequence>
<organism evidence="1 2">
    <name type="scientific">Colletotrichum phormii</name>
    <dbReference type="NCBI Taxonomy" id="359342"/>
    <lineage>
        <taxon>Eukaryota</taxon>
        <taxon>Fungi</taxon>
        <taxon>Dikarya</taxon>
        <taxon>Ascomycota</taxon>
        <taxon>Pezizomycotina</taxon>
        <taxon>Sordariomycetes</taxon>
        <taxon>Hypocreomycetidae</taxon>
        <taxon>Glomerellales</taxon>
        <taxon>Glomerellaceae</taxon>
        <taxon>Colletotrichum</taxon>
        <taxon>Colletotrichum acutatum species complex</taxon>
    </lineage>
</organism>
<name>A0AAJ0EAV0_9PEZI</name>
<keyword evidence="2" id="KW-1185">Reference proteome</keyword>
<evidence type="ECO:0000313" key="1">
    <source>
        <dbReference type="EMBL" id="KAK1624961.1"/>
    </source>
</evidence>
<reference evidence="1" key="1">
    <citation type="submission" date="2021-06" db="EMBL/GenBank/DDBJ databases">
        <title>Comparative genomics, transcriptomics and evolutionary studies reveal genomic signatures of adaptation to plant cell wall in hemibiotrophic fungi.</title>
        <authorList>
            <consortium name="DOE Joint Genome Institute"/>
            <person name="Baroncelli R."/>
            <person name="Diaz J.F."/>
            <person name="Benocci T."/>
            <person name="Peng M."/>
            <person name="Battaglia E."/>
            <person name="Haridas S."/>
            <person name="Andreopoulos W."/>
            <person name="Labutti K."/>
            <person name="Pangilinan J."/>
            <person name="Floch G.L."/>
            <person name="Makela M.R."/>
            <person name="Henrissat B."/>
            <person name="Grigoriev I.V."/>
            <person name="Crouch J.A."/>
            <person name="De Vries R.P."/>
            <person name="Sukno S.A."/>
            <person name="Thon M.R."/>
        </authorList>
    </citation>
    <scope>NUCLEOTIDE SEQUENCE</scope>
    <source>
        <strain evidence="1">CBS 102054</strain>
    </source>
</reference>
<accession>A0AAJ0EAV0</accession>